<dbReference type="GO" id="GO:0005634">
    <property type="term" value="C:nucleus"/>
    <property type="evidence" value="ECO:0007669"/>
    <property type="project" value="TreeGrafter"/>
</dbReference>
<accession>A0A336LQF0</accession>
<gene>
    <name evidence="6" type="primary">CSON010689</name>
</gene>
<name>A0A336LQF0_CULSO</name>
<dbReference type="GO" id="GO:0032259">
    <property type="term" value="P:methylation"/>
    <property type="evidence" value="ECO:0007669"/>
    <property type="project" value="UniProtKB-KW"/>
</dbReference>
<dbReference type="AlphaFoldDB" id="A0A336LQF0"/>
<dbReference type="EC" id="2.1.1.22" evidence="2"/>
<dbReference type="GO" id="GO:0030735">
    <property type="term" value="F:carnosine N-methyltransferase activity"/>
    <property type="evidence" value="ECO:0007669"/>
    <property type="project" value="UniProtKB-EC"/>
</dbReference>
<dbReference type="PANTHER" id="PTHR12303:SF6">
    <property type="entry name" value="CARNOSINE N-METHYLTRANSFERASE"/>
    <property type="match status" value="1"/>
</dbReference>
<dbReference type="InterPro" id="IPR012901">
    <property type="entry name" value="CARME"/>
</dbReference>
<protein>
    <recommendedName>
        <fullName evidence="2">carnosine N-methyltransferase</fullName>
        <ecNumber evidence="2">2.1.1.22</ecNumber>
    </recommendedName>
</protein>
<evidence type="ECO:0000256" key="5">
    <source>
        <dbReference type="ARBA" id="ARBA00022691"/>
    </source>
</evidence>
<dbReference type="GO" id="GO:0005829">
    <property type="term" value="C:cytosol"/>
    <property type="evidence" value="ECO:0007669"/>
    <property type="project" value="TreeGrafter"/>
</dbReference>
<evidence type="ECO:0000256" key="3">
    <source>
        <dbReference type="ARBA" id="ARBA00022603"/>
    </source>
</evidence>
<proteinExistence type="inferred from homology"/>
<dbReference type="Pfam" id="PF07942">
    <property type="entry name" value="CARME"/>
    <property type="match status" value="1"/>
</dbReference>
<dbReference type="PANTHER" id="PTHR12303">
    <property type="entry name" value="CARNOSINE N-METHYLTRANSFERASE"/>
    <property type="match status" value="1"/>
</dbReference>
<reference evidence="6" key="1">
    <citation type="submission" date="2018-07" db="EMBL/GenBank/DDBJ databases">
        <authorList>
            <person name="Quirk P.G."/>
            <person name="Krulwich T.A."/>
        </authorList>
    </citation>
    <scope>NUCLEOTIDE SEQUENCE</scope>
</reference>
<sequence length="452" mass="52331">MSSLEVSYDIEHQDDVTAEQLADEERKNFLLILAAFRLYKTTSMNSVIKREKYLNSLSKKHQSLLEKYRETLNRIRDAIHANYQVIKVMIKTIDQLFLNDNESTYCDNNSELCKVGLNEIERVQVTLKQIARDWSTDGEDERQQCYKPIIDEVVNYFPPESTDVANIKILVPGAGLGRLMYELSYIGYFCEGNEFSLFMLIASNFILNRCLVENEYKLYPYVHQYVNNLNRGDQTRAITFPDVSPTQRPPKQGTMNMVAGDFLEIYKDADYWDCVATCFFIDCANNVVDFIETIFNILKPNGVWINLGPLLYHYSDVIGELSIEPTFEDICNIMTEIGFVIEKCTTGVRTLYSQNPKSMQKSEYESVFFVCRKPAFCCPLIKIGPTHPTFRADTTCDTISCVIWSSSNINFPVQLKMIEKNLHFVLIDWVWVVSWKILMLRFPQNPICHPEN</sequence>
<dbReference type="GO" id="GO:0035498">
    <property type="term" value="P:carnosine metabolic process"/>
    <property type="evidence" value="ECO:0007669"/>
    <property type="project" value="TreeGrafter"/>
</dbReference>
<evidence type="ECO:0000256" key="1">
    <source>
        <dbReference type="ARBA" id="ARBA00010086"/>
    </source>
</evidence>
<organism evidence="6">
    <name type="scientific">Culicoides sonorensis</name>
    <name type="common">Biting midge</name>
    <dbReference type="NCBI Taxonomy" id="179676"/>
    <lineage>
        <taxon>Eukaryota</taxon>
        <taxon>Metazoa</taxon>
        <taxon>Ecdysozoa</taxon>
        <taxon>Arthropoda</taxon>
        <taxon>Hexapoda</taxon>
        <taxon>Insecta</taxon>
        <taxon>Pterygota</taxon>
        <taxon>Neoptera</taxon>
        <taxon>Endopterygota</taxon>
        <taxon>Diptera</taxon>
        <taxon>Nematocera</taxon>
        <taxon>Chironomoidea</taxon>
        <taxon>Ceratopogonidae</taxon>
        <taxon>Ceratopogoninae</taxon>
        <taxon>Culicoides</taxon>
        <taxon>Monoculicoides</taxon>
    </lineage>
</organism>
<keyword evidence="5" id="KW-0949">S-adenosyl-L-methionine</keyword>
<dbReference type="InterPro" id="IPR029063">
    <property type="entry name" value="SAM-dependent_MTases_sf"/>
</dbReference>
<evidence type="ECO:0000313" key="6">
    <source>
        <dbReference type="EMBL" id="SSX18769.1"/>
    </source>
</evidence>
<evidence type="ECO:0000256" key="2">
    <source>
        <dbReference type="ARBA" id="ARBA00012003"/>
    </source>
</evidence>
<dbReference type="Gene3D" id="3.40.50.150">
    <property type="entry name" value="Vaccinia Virus protein VP39"/>
    <property type="match status" value="1"/>
</dbReference>
<dbReference type="SMART" id="SM01296">
    <property type="entry name" value="N2227"/>
    <property type="match status" value="1"/>
</dbReference>
<dbReference type="VEuPathDB" id="VectorBase:CSON010689"/>
<dbReference type="SUPFAM" id="SSF53335">
    <property type="entry name" value="S-adenosyl-L-methionine-dependent methyltransferases"/>
    <property type="match status" value="1"/>
</dbReference>
<evidence type="ECO:0000256" key="4">
    <source>
        <dbReference type="ARBA" id="ARBA00022679"/>
    </source>
</evidence>
<comment type="similarity">
    <text evidence="1">Belongs to the carnosine N-methyltransferase family.</text>
</comment>
<keyword evidence="4" id="KW-0808">Transferase</keyword>
<keyword evidence="3" id="KW-0489">Methyltransferase</keyword>
<dbReference type="EMBL" id="UFQT01000043">
    <property type="protein sequence ID" value="SSX18769.1"/>
    <property type="molecule type" value="Genomic_DNA"/>
</dbReference>